<comment type="function">
    <text evidence="8">Converts seryl-tRNA(Sec) to selenocysteinyl-tRNA(Sec) required for selenoprotein biosynthesis.</text>
</comment>
<feature type="modified residue" description="N6-(pyridoxal phosphate)lysine" evidence="8">
    <location>
        <position position="291"/>
    </location>
</feature>
<keyword evidence="2 8" id="KW-0963">Cytoplasm</keyword>
<dbReference type="InterPro" id="IPR004534">
    <property type="entry name" value="SelA_trans"/>
</dbReference>
<comment type="cofactor">
    <cofactor evidence="1 8">
        <name>pyridoxal 5'-phosphate</name>
        <dbReference type="ChEBI" id="CHEBI:597326"/>
    </cofactor>
</comment>
<dbReference type="NCBIfam" id="TIGR00474">
    <property type="entry name" value="selA"/>
    <property type="match status" value="1"/>
</dbReference>
<dbReference type="EMBL" id="JAHDYS010000004">
    <property type="protein sequence ID" value="MBT1071315.1"/>
    <property type="molecule type" value="Genomic_DNA"/>
</dbReference>
<evidence type="ECO:0000313" key="10">
    <source>
        <dbReference type="EMBL" id="MBT1071315.1"/>
    </source>
</evidence>
<dbReference type="PANTHER" id="PTHR32328">
    <property type="entry name" value="L-SERYL-TRNA(SEC) SELENIUM TRANSFERASE"/>
    <property type="match status" value="1"/>
</dbReference>
<evidence type="ECO:0000256" key="3">
    <source>
        <dbReference type="ARBA" id="ARBA00022679"/>
    </source>
</evidence>
<evidence type="ECO:0000256" key="4">
    <source>
        <dbReference type="ARBA" id="ARBA00022898"/>
    </source>
</evidence>
<keyword evidence="6 8" id="KW-0711">Selenium</keyword>
<evidence type="ECO:0000256" key="6">
    <source>
        <dbReference type="ARBA" id="ARBA00023266"/>
    </source>
</evidence>
<comment type="subcellular location">
    <subcellularLocation>
        <location evidence="8">Cytoplasm</location>
    </subcellularLocation>
</comment>
<keyword evidence="5 8" id="KW-0648">Protein biosynthesis</keyword>
<dbReference type="Gene3D" id="3.40.640.10">
    <property type="entry name" value="Type I PLP-dependent aspartate aminotransferase-like (Major domain)"/>
    <property type="match status" value="1"/>
</dbReference>
<evidence type="ECO:0000259" key="9">
    <source>
        <dbReference type="Pfam" id="PF12390"/>
    </source>
</evidence>
<proteinExistence type="inferred from homology"/>
<keyword evidence="4 8" id="KW-0663">Pyridoxal phosphate</keyword>
<evidence type="ECO:0000256" key="8">
    <source>
        <dbReference type="HAMAP-Rule" id="MF_00423"/>
    </source>
</evidence>
<comment type="similarity">
    <text evidence="7 8">Belongs to the SelA family.</text>
</comment>
<evidence type="ECO:0000256" key="5">
    <source>
        <dbReference type="ARBA" id="ARBA00022917"/>
    </source>
</evidence>
<dbReference type="Pfam" id="PF03841">
    <property type="entry name" value="SelA"/>
    <property type="match status" value="1"/>
</dbReference>
<keyword evidence="3 8" id="KW-0808">Transferase</keyword>
<evidence type="ECO:0000256" key="7">
    <source>
        <dbReference type="ARBA" id="ARBA00044507"/>
    </source>
</evidence>
<dbReference type="InterPro" id="IPR015421">
    <property type="entry name" value="PyrdxlP-dep_Trfase_major"/>
</dbReference>
<protein>
    <recommendedName>
        <fullName evidence="8">L-seryl-tRNA(Sec) selenium transferase</fullName>
        <ecNumber evidence="8">2.9.1.1</ecNumber>
    </recommendedName>
    <alternativeName>
        <fullName evidence="8">Selenocysteine synthase</fullName>
        <shortName evidence="8">Sec synthase</shortName>
    </alternativeName>
    <alternativeName>
        <fullName evidence="8">Selenocysteinyl-tRNA(Sec) synthase</fullName>
    </alternativeName>
</protein>
<dbReference type="InterPro" id="IPR018319">
    <property type="entry name" value="SelA-like"/>
</dbReference>
<evidence type="ECO:0000256" key="1">
    <source>
        <dbReference type="ARBA" id="ARBA00001933"/>
    </source>
</evidence>
<dbReference type="PANTHER" id="PTHR32328:SF0">
    <property type="entry name" value="L-SERYL-TRNA(SEC) SELENIUM TRANSFERASE"/>
    <property type="match status" value="1"/>
</dbReference>
<dbReference type="RefSeq" id="WP_214297108.1">
    <property type="nucleotide sequence ID" value="NZ_JAHDYS010000004.1"/>
</dbReference>
<dbReference type="InterPro" id="IPR025862">
    <property type="entry name" value="SelA_trans_N_dom"/>
</dbReference>
<dbReference type="EC" id="2.9.1.1" evidence="8"/>
<reference evidence="10 11" key="1">
    <citation type="submission" date="2021-05" db="EMBL/GenBank/DDBJ databases">
        <title>The draft genome of Geobacter chapellei DSM 13688.</title>
        <authorList>
            <person name="Xu Z."/>
            <person name="Masuda Y."/>
            <person name="Itoh H."/>
            <person name="Senoo K."/>
        </authorList>
    </citation>
    <scope>NUCLEOTIDE SEQUENCE [LARGE SCALE GENOMIC DNA]</scope>
    <source>
        <strain evidence="10 11">DSM 13688</strain>
    </source>
</reference>
<dbReference type="Pfam" id="PF12390">
    <property type="entry name" value="Se-cys_synth_N"/>
    <property type="match status" value="1"/>
</dbReference>
<evidence type="ECO:0000313" key="11">
    <source>
        <dbReference type="Proteomes" id="UP000784128"/>
    </source>
</evidence>
<dbReference type="GO" id="GO:0004125">
    <property type="term" value="F:L-seryl-tRNA(Sec) selenium transferase activity"/>
    <property type="evidence" value="ECO:0007669"/>
    <property type="project" value="UniProtKB-EC"/>
</dbReference>
<dbReference type="SUPFAM" id="SSF53383">
    <property type="entry name" value="PLP-dependent transferases"/>
    <property type="match status" value="1"/>
</dbReference>
<dbReference type="Proteomes" id="UP000784128">
    <property type="component" value="Unassembled WGS sequence"/>
</dbReference>
<evidence type="ECO:0000256" key="2">
    <source>
        <dbReference type="ARBA" id="ARBA00022490"/>
    </source>
</evidence>
<comment type="caution">
    <text evidence="10">The sequence shown here is derived from an EMBL/GenBank/DDBJ whole genome shotgun (WGS) entry which is preliminary data.</text>
</comment>
<organism evidence="10 11">
    <name type="scientific">Pelotalea chapellei</name>
    <dbReference type="NCBI Taxonomy" id="44671"/>
    <lineage>
        <taxon>Bacteria</taxon>
        <taxon>Pseudomonadati</taxon>
        <taxon>Thermodesulfobacteriota</taxon>
        <taxon>Desulfuromonadia</taxon>
        <taxon>Geobacterales</taxon>
        <taxon>Geobacteraceae</taxon>
        <taxon>Pelotalea</taxon>
    </lineage>
</organism>
<dbReference type="HAMAP" id="MF_00423">
    <property type="entry name" value="SelA"/>
    <property type="match status" value="1"/>
</dbReference>
<name>A0ABS5U6M7_9BACT</name>
<feature type="domain" description="L-seryl-tRNA selenium transferase N-terminal" evidence="9">
    <location>
        <begin position="4"/>
        <end position="43"/>
    </location>
</feature>
<comment type="catalytic activity">
    <reaction evidence="8">
        <text>L-seryl-tRNA(Sec) + selenophosphate + H(+) = L-selenocysteinyl-tRNA(Sec) + phosphate</text>
        <dbReference type="Rhea" id="RHEA:22728"/>
        <dbReference type="Rhea" id="RHEA-COMP:9742"/>
        <dbReference type="Rhea" id="RHEA-COMP:9743"/>
        <dbReference type="ChEBI" id="CHEBI:15378"/>
        <dbReference type="ChEBI" id="CHEBI:16144"/>
        <dbReference type="ChEBI" id="CHEBI:43474"/>
        <dbReference type="ChEBI" id="CHEBI:78533"/>
        <dbReference type="ChEBI" id="CHEBI:78573"/>
        <dbReference type="EC" id="2.9.1.1"/>
    </reaction>
</comment>
<comment type="pathway">
    <text evidence="8">Aminoacyl-tRNA biosynthesis; selenocysteinyl-tRNA(Sec) biosynthesis; selenocysteinyl-tRNA(Sec) from L-seryl-tRNA(Sec) (bacterial route): step 1/1.</text>
</comment>
<dbReference type="Gene3D" id="3.90.1150.180">
    <property type="match status" value="1"/>
</dbReference>
<keyword evidence="11" id="KW-1185">Reference proteome</keyword>
<gene>
    <name evidence="8 10" type="primary">selA</name>
    <name evidence="10" type="ORF">KJB30_05955</name>
</gene>
<sequence>MKTLKDIPKVDRLLEWPEMALLLADHPRSEVLKAVRTTLDHLREQLLNGKEGAQTGRTALIAAIGLQLEQRSAQSLKRVINATGVVVHTNLGRAPLARAAEIAVESVSPGYCNLEYDLESGNRGRRNSHVEGLICELTGAESALVVNNNAAAVILALSSLAGNREVILSRGELVEIGGSFRIPDVMRQSGATLVEVGTTNRTHPRDFQSAITANTALLLKVHTSNFAVVGFTAETTISDMAGIGQKEGIPVMLDAGSGCLVDLSPYDIHGEPTIRQYLQDGADVVTFSGDKLLGGPQAGIIAGKKHLVDPMKQHPLLRAFRMDKLSLAALEATLRLYRDERRALQEIPVLRMLTMSAAELSRRAETIRRKLRQSLPPTVSLTKHQGESSAGGGSFPLLQLKTTLLEVTIADNSPQRVETALRRASTPVIGRIHKGQFLLDVRTIMDQDIPALAQSLTEAAGSLATEHP</sequence>
<dbReference type="InterPro" id="IPR015424">
    <property type="entry name" value="PyrdxlP-dep_Trfase"/>
</dbReference>
<accession>A0ABS5U6M7</accession>